<sequence>MLAVEGLGDVDIGLTIDDVVPPDIAALVPLDVDAGALDDKHIGDRGRVDDSLVNRGLEGEDGATPVLAVGGDDELGLGVVDAALEGRGGEPAEHDRVRCADAGAGEHGDDCLGNEGHVNRNAVARGDAELDEGIGSLGNLALELRVCDVTTIAKLTLESNGDLISVAGLDVAIDAVVRDIEPAADEPLGKWCIGPVENVGERGLPVEAAGLLCPEGQAILRRGGVGISGDIGLGRELRARQELAVLTLKAGKGVSAHGSPSGQIGESG</sequence>
<dbReference type="EMBL" id="CAFBPD010000118">
    <property type="protein sequence ID" value="CAB5008672.1"/>
    <property type="molecule type" value="Genomic_DNA"/>
</dbReference>
<organism evidence="1">
    <name type="scientific">freshwater metagenome</name>
    <dbReference type="NCBI Taxonomy" id="449393"/>
    <lineage>
        <taxon>unclassified sequences</taxon>
        <taxon>metagenomes</taxon>
        <taxon>ecological metagenomes</taxon>
    </lineage>
</organism>
<protein>
    <submittedName>
        <fullName evidence="1">Unannotated protein</fullName>
    </submittedName>
</protein>
<reference evidence="1" key="1">
    <citation type="submission" date="2020-05" db="EMBL/GenBank/DDBJ databases">
        <authorList>
            <person name="Chiriac C."/>
            <person name="Salcher M."/>
            <person name="Ghai R."/>
            <person name="Kavagutti S V."/>
        </authorList>
    </citation>
    <scope>NUCLEOTIDE SEQUENCE</scope>
</reference>
<gene>
    <name evidence="1" type="ORF">UFOPK4061_00758</name>
</gene>
<proteinExistence type="predicted"/>
<evidence type="ECO:0000313" key="1">
    <source>
        <dbReference type="EMBL" id="CAB5008672.1"/>
    </source>
</evidence>
<name>A0A6J7Q244_9ZZZZ</name>
<accession>A0A6J7Q244</accession>
<dbReference type="AlphaFoldDB" id="A0A6J7Q244"/>
<dbReference type="AntiFam" id="ANF00075">
    <property type="entry name" value="Shadow ORF (opposite prpE)"/>
</dbReference>